<organism evidence="2 3">
    <name type="scientific">Mortierella alpina</name>
    <name type="common">Oleaginous fungus</name>
    <name type="synonym">Mortierella renispora</name>
    <dbReference type="NCBI Taxonomy" id="64518"/>
    <lineage>
        <taxon>Eukaryota</taxon>
        <taxon>Fungi</taxon>
        <taxon>Fungi incertae sedis</taxon>
        <taxon>Mucoromycota</taxon>
        <taxon>Mortierellomycotina</taxon>
        <taxon>Mortierellomycetes</taxon>
        <taxon>Mortierellales</taxon>
        <taxon>Mortierellaceae</taxon>
        <taxon>Mortierella</taxon>
    </lineage>
</organism>
<feature type="compositionally biased region" description="Low complexity" evidence="1">
    <location>
        <begin position="143"/>
        <end position="166"/>
    </location>
</feature>
<evidence type="ECO:0000313" key="3">
    <source>
        <dbReference type="Proteomes" id="UP000738359"/>
    </source>
</evidence>
<comment type="caution">
    <text evidence="2">The sequence shown here is derived from an EMBL/GenBank/DDBJ whole genome shotgun (WGS) entry which is preliminary data.</text>
</comment>
<dbReference type="AlphaFoldDB" id="A0A9P6IPS5"/>
<accession>A0A9P6IPS5</accession>
<keyword evidence="3" id="KW-1185">Reference proteome</keyword>
<dbReference type="Proteomes" id="UP000738359">
    <property type="component" value="Unassembled WGS sequence"/>
</dbReference>
<feature type="region of interest" description="Disordered" evidence="1">
    <location>
        <begin position="57"/>
        <end position="99"/>
    </location>
</feature>
<evidence type="ECO:0000256" key="1">
    <source>
        <dbReference type="SAM" id="MobiDB-lite"/>
    </source>
</evidence>
<feature type="non-terminal residue" evidence="2">
    <location>
        <position position="268"/>
    </location>
</feature>
<feature type="region of interest" description="Disordered" evidence="1">
    <location>
        <begin position="115"/>
        <end position="185"/>
    </location>
</feature>
<protein>
    <submittedName>
        <fullName evidence="2">Uncharacterized protein</fullName>
    </submittedName>
</protein>
<gene>
    <name evidence="2" type="ORF">BGZ70_005660</name>
</gene>
<evidence type="ECO:0000313" key="2">
    <source>
        <dbReference type="EMBL" id="KAF9943654.1"/>
    </source>
</evidence>
<feature type="compositionally biased region" description="Polar residues" evidence="1">
    <location>
        <begin position="176"/>
        <end position="185"/>
    </location>
</feature>
<dbReference type="EMBL" id="JAAAHY010003012">
    <property type="protein sequence ID" value="KAF9943654.1"/>
    <property type="molecule type" value="Genomic_DNA"/>
</dbReference>
<feature type="compositionally biased region" description="Low complexity" evidence="1">
    <location>
        <begin position="57"/>
        <end position="81"/>
    </location>
</feature>
<name>A0A9P6IPS5_MORAP</name>
<reference evidence="2" key="1">
    <citation type="journal article" date="2020" name="Fungal Divers.">
        <title>Resolving the Mortierellaceae phylogeny through synthesis of multi-gene phylogenetics and phylogenomics.</title>
        <authorList>
            <person name="Vandepol N."/>
            <person name="Liber J."/>
            <person name="Desiro A."/>
            <person name="Na H."/>
            <person name="Kennedy M."/>
            <person name="Barry K."/>
            <person name="Grigoriev I.V."/>
            <person name="Miller A.N."/>
            <person name="O'Donnell K."/>
            <person name="Stajich J.E."/>
            <person name="Bonito G."/>
        </authorList>
    </citation>
    <scope>NUCLEOTIDE SEQUENCE</scope>
    <source>
        <strain evidence="2">CK1249</strain>
    </source>
</reference>
<feature type="compositionally biased region" description="Basic residues" evidence="1">
    <location>
        <begin position="123"/>
        <end position="140"/>
    </location>
</feature>
<proteinExistence type="predicted"/>
<sequence>MSHFEPAQGVFIDNKETVSRDNTTRRDTNDIDRKMLRTLGQIADALQRYRAARRAASRATALAPSTSSPTTAQATALGLTGRPSSSLGTSARRGYKKMMSGNKFRAKECIIVQGERREQAQEKKKRKRRPRTSKRKRRKPLYNASSRADRAAAAAASSISNDNRANPGTDTGAIVASTSTPQPSRVNRTKSAQIALSCLEQKCAVVSLGVGTLKTRLREGLREHNLCPEQELPSQVKIVVDVVSEMVRVGTEITRCAEMACALYMAET</sequence>